<evidence type="ECO:0000313" key="2">
    <source>
        <dbReference type="Proteomes" id="UP000001514"/>
    </source>
</evidence>
<organism evidence="2">
    <name type="scientific">Selaginella moellendorffii</name>
    <name type="common">Spikemoss</name>
    <dbReference type="NCBI Taxonomy" id="88036"/>
    <lineage>
        <taxon>Eukaryota</taxon>
        <taxon>Viridiplantae</taxon>
        <taxon>Streptophyta</taxon>
        <taxon>Embryophyta</taxon>
        <taxon>Tracheophyta</taxon>
        <taxon>Lycopodiopsida</taxon>
        <taxon>Selaginellales</taxon>
        <taxon>Selaginellaceae</taxon>
        <taxon>Selaginella</taxon>
    </lineage>
</organism>
<dbReference type="Gramene" id="EFJ37501">
    <property type="protein sequence ID" value="EFJ37501"/>
    <property type="gene ID" value="SELMODRAFT_403872"/>
</dbReference>
<accession>D8QSU1</accession>
<protein>
    <submittedName>
        <fullName evidence="1">Uncharacterized protein</fullName>
    </submittedName>
</protein>
<dbReference type="KEGG" id="smo:SELMODRAFT_403872"/>
<dbReference type="Proteomes" id="UP000001514">
    <property type="component" value="Unassembled WGS sequence"/>
</dbReference>
<name>D8QSU1_SELML</name>
<dbReference type="AlphaFoldDB" id="D8QSU1"/>
<reference evidence="1 2" key="1">
    <citation type="journal article" date="2011" name="Science">
        <title>The Selaginella genome identifies genetic changes associated with the evolution of vascular plants.</title>
        <authorList>
            <person name="Banks J.A."/>
            <person name="Nishiyama T."/>
            <person name="Hasebe M."/>
            <person name="Bowman J.L."/>
            <person name="Gribskov M."/>
            <person name="dePamphilis C."/>
            <person name="Albert V.A."/>
            <person name="Aono N."/>
            <person name="Aoyama T."/>
            <person name="Ambrose B.A."/>
            <person name="Ashton N.W."/>
            <person name="Axtell M.J."/>
            <person name="Barker E."/>
            <person name="Barker M.S."/>
            <person name="Bennetzen J.L."/>
            <person name="Bonawitz N.D."/>
            <person name="Chapple C."/>
            <person name="Cheng C."/>
            <person name="Correa L.G."/>
            <person name="Dacre M."/>
            <person name="DeBarry J."/>
            <person name="Dreyer I."/>
            <person name="Elias M."/>
            <person name="Engstrom E.M."/>
            <person name="Estelle M."/>
            <person name="Feng L."/>
            <person name="Finet C."/>
            <person name="Floyd S.K."/>
            <person name="Frommer W.B."/>
            <person name="Fujita T."/>
            <person name="Gramzow L."/>
            <person name="Gutensohn M."/>
            <person name="Harholt J."/>
            <person name="Hattori M."/>
            <person name="Heyl A."/>
            <person name="Hirai T."/>
            <person name="Hiwatashi Y."/>
            <person name="Ishikawa M."/>
            <person name="Iwata M."/>
            <person name="Karol K.G."/>
            <person name="Koehler B."/>
            <person name="Kolukisaoglu U."/>
            <person name="Kubo M."/>
            <person name="Kurata T."/>
            <person name="Lalonde S."/>
            <person name="Li K."/>
            <person name="Li Y."/>
            <person name="Litt A."/>
            <person name="Lyons E."/>
            <person name="Manning G."/>
            <person name="Maruyama T."/>
            <person name="Michael T.P."/>
            <person name="Mikami K."/>
            <person name="Miyazaki S."/>
            <person name="Morinaga S."/>
            <person name="Murata T."/>
            <person name="Mueller-Roeber B."/>
            <person name="Nelson D.R."/>
            <person name="Obara M."/>
            <person name="Oguri Y."/>
            <person name="Olmstead R.G."/>
            <person name="Onodera N."/>
            <person name="Petersen B.L."/>
            <person name="Pils B."/>
            <person name="Prigge M."/>
            <person name="Rensing S.A."/>
            <person name="Riano-Pachon D.M."/>
            <person name="Roberts A.W."/>
            <person name="Sato Y."/>
            <person name="Scheller H.V."/>
            <person name="Schulz B."/>
            <person name="Schulz C."/>
            <person name="Shakirov E.V."/>
            <person name="Shibagaki N."/>
            <person name="Shinohara N."/>
            <person name="Shippen D.E."/>
            <person name="Soerensen I."/>
            <person name="Sotooka R."/>
            <person name="Sugimoto N."/>
            <person name="Sugita M."/>
            <person name="Sumikawa N."/>
            <person name="Tanurdzic M."/>
            <person name="Theissen G."/>
            <person name="Ulvskov P."/>
            <person name="Wakazuki S."/>
            <person name="Weng J.K."/>
            <person name="Willats W.W."/>
            <person name="Wipf D."/>
            <person name="Wolf P.G."/>
            <person name="Yang L."/>
            <person name="Zimmer A.D."/>
            <person name="Zhu Q."/>
            <person name="Mitros T."/>
            <person name="Hellsten U."/>
            <person name="Loque D."/>
            <person name="Otillar R."/>
            <person name="Salamov A."/>
            <person name="Schmutz J."/>
            <person name="Shapiro H."/>
            <person name="Lindquist E."/>
            <person name="Lucas S."/>
            <person name="Rokhsar D."/>
            <person name="Grigoriev I.V."/>
        </authorList>
    </citation>
    <scope>NUCLEOTIDE SEQUENCE [LARGE SCALE GENOMIC DNA]</scope>
</reference>
<dbReference type="InParanoid" id="D8QSU1"/>
<gene>
    <name evidence="1" type="ORF">SELMODRAFT_403872</name>
</gene>
<dbReference type="HOGENOM" id="CLU_1436687_0_0_1"/>
<keyword evidence="2" id="KW-1185">Reference proteome</keyword>
<sequence>MDVGKRCCSLSTMLDKKSARLEARSLAAAQVASSLSSPYGCNCATIGAFSSSQYDTGVVVVWGSSSTTPFKPLFSIETYNNLQEVYTVAKVGLYWWMQQREESKTEFATLERPRHVRLHIPDVVIVDGAIVFLADVKSSAKVLSLWSQNAQWCSLHGLRVGGVVMMKVVQCSCSGGGVALVVECSMEFG</sequence>
<proteinExistence type="predicted"/>
<evidence type="ECO:0000313" key="1">
    <source>
        <dbReference type="EMBL" id="EFJ37501.1"/>
    </source>
</evidence>
<dbReference type="EMBL" id="GL377566">
    <property type="protein sequence ID" value="EFJ37501.1"/>
    <property type="molecule type" value="Genomic_DNA"/>
</dbReference>